<evidence type="ECO:0000259" key="1">
    <source>
        <dbReference type="Pfam" id="PF12417"/>
    </source>
</evidence>
<evidence type="ECO:0000313" key="2">
    <source>
        <dbReference type="EMBL" id="EZF52033.1"/>
    </source>
</evidence>
<dbReference type="PANTHER" id="PTHR40780:SF3">
    <property type="entry name" value="DUF3669 DOMAIN-CONTAINING PROTEIN"/>
    <property type="match status" value="1"/>
</dbReference>
<reference evidence="2" key="1">
    <citation type="submission" date="2014-02" db="EMBL/GenBank/DDBJ databases">
        <title>The Genome Sequence of Trichophyton rubrum (morphotype fischeri) CBS 288.86.</title>
        <authorList>
            <consortium name="The Broad Institute Genomics Platform"/>
            <person name="Cuomo C.A."/>
            <person name="White T.C."/>
            <person name="Graser Y."/>
            <person name="Martinez-Rossi N."/>
            <person name="Heitman J."/>
            <person name="Young S.K."/>
            <person name="Zeng Q."/>
            <person name="Gargeya S."/>
            <person name="Abouelleil A."/>
            <person name="Alvarado L."/>
            <person name="Chapman S.B."/>
            <person name="Gainer-Dewar J."/>
            <person name="Goldberg J."/>
            <person name="Griggs A."/>
            <person name="Gujja S."/>
            <person name="Hansen M."/>
            <person name="Howarth C."/>
            <person name="Imamovic A."/>
            <person name="Larimer J."/>
            <person name="Martinez D."/>
            <person name="Murphy C."/>
            <person name="Pearson M.D."/>
            <person name="Persinoti G."/>
            <person name="Poon T."/>
            <person name="Priest M."/>
            <person name="Roberts A.D."/>
            <person name="Saif S."/>
            <person name="Shea T.D."/>
            <person name="Sykes S.N."/>
            <person name="Wortman J."/>
            <person name="Nusbaum C."/>
            <person name="Birren B."/>
        </authorList>
    </citation>
    <scope>NUCLEOTIDE SEQUENCE [LARGE SCALE GENOMIC DNA]</scope>
    <source>
        <strain evidence="2">CBS 288.86</strain>
    </source>
</reference>
<dbReference type="Pfam" id="PF12417">
    <property type="entry name" value="DUF3669"/>
    <property type="match status" value="1"/>
</dbReference>
<dbReference type="PANTHER" id="PTHR40780">
    <property type="entry name" value="DUF3669 DOMAIN-CONTAINING PROTEIN"/>
    <property type="match status" value="1"/>
</dbReference>
<dbReference type="EMBL" id="KK207857">
    <property type="protein sequence ID" value="EZF52033.1"/>
    <property type="molecule type" value="Genomic_DNA"/>
</dbReference>
<dbReference type="HOGENOM" id="CLU_039531_2_1_1"/>
<sequence>MDSQRIFQRIGAGFCGTVWALMPSNNMLEDDAFKREDGGPGRSLQKEFKMHGIIQNAIEQYGKATPISIPRCHQFIDPDDAWWGAGNLEKFPDGYSPCNIIRSDRIPPVGQPTRELLIEKFCPPPLISELKASEVNKDCLIRPYLGRCRFSSRPKSNFVAFSLRNFPLHLDQMYELEVPPTDLLNYAVLMAETLAILHWLGKTDANDIEFVLAPPRNDQKSAIISNCLGEHTIWILDFDCCNVISLDREGVDQAVRAFIKNDPFYPRPTSSPDLWVAFRRKYIETSNEVLKGAGDMALRQLPIHFINGVEAALQVSSA</sequence>
<dbReference type="Proteomes" id="UP000023758">
    <property type="component" value="Unassembled WGS sequence"/>
</dbReference>
<accession>A0A022W1T0</accession>
<name>A0A022W1T0_TRIRU</name>
<protein>
    <recommendedName>
        <fullName evidence="1">DUF3669 domain-containing protein</fullName>
    </recommendedName>
</protein>
<organism evidence="2">
    <name type="scientific">Trichophyton rubrum CBS 288.86</name>
    <dbReference type="NCBI Taxonomy" id="1215330"/>
    <lineage>
        <taxon>Eukaryota</taxon>
        <taxon>Fungi</taxon>
        <taxon>Dikarya</taxon>
        <taxon>Ascomycota</taxon>
        <taxon>Pezizomycotina</taxon>
        <taxon>Eurotiomycetes</taxon>
        <taxon>Eurotiomycetidae</taxon>
        <taxon>Onygenales</taxon>
        <taxon>Arthrodermataceae</taxon>
        <taxon>Trichophyton</taxon>
    </lineage>
</organism>
<dbReference type="InterPro" id="IPR022137">
    <property type="entry name" value="Znf_prot_DUF3669"/>
</dbReference>
<dbReference type="OrthoDB" id="2993351at2759"/>
<dbReference type="AlphaFoldDB" id="A0A022W1T0"/>
<feature type="domain" description="DUF3669" evidence="1">
    <location>
        <begin position="233"/>
        <end position="291"/>
    </location>
</feature>
<gene>
    <name evidence="2" type="ORF">H103_04766</name>
</gene>
<proteinExistence type="predicted"/>